<dbReference type="Pfam" id="PF02563">
    <property type="entry name" value="Poly_export"/>
    <property type="match status" value="1"/>
</dbReference>
<dbReference type="Pfam" id="PF10531">
    <property type="entry name" value="SLBB"/>
    <property type="match status" value="1"/>
</dbReference>
<dbReference type="RefSeq" id="WP_014221505.1">
    <property type="nucleotide sequence ID" value="NZ_LWBO01000012.1"/>
</dbReference>
<dbReference type="Gene3D" id="3.10.560.10">
    <property type="entry name" value="Outer membrane lipoprotein wza domain like"/>
    <property type="match status" value="1"/>
</dbReference>
<proteinExistence type="predicted"/>
<feature type="domain" description="Soluble ligand binding" evidence="4">
    <location>
        <begin position="159"/>
        <end position="205"/>
    </location>
</feature>
<accession>A0ABX3NVN6</accession>
<dbReference type="Proteomes" id="UP000192277">
    <property type="component" value="Unassembled WGS sequence"/>
</dbReference>
<evidence type="ECO:0000313" key="6">
    <source>
        <dbReference type="Proteomes" id="UP000192277"/>
    </source>
</evidence>
<evidence type="ECO:0000313" key="5">
    <source>
        <dbReference type="EMBL" id="OQP48309.1"/>
    </source>
</evidence>
<gene>
    <name evidence="5" type="ORF">A4D02_06225</name>
</gene>
<evidence type="ECO:0000259" key="3">
    <source>
        <dbReference type="Pfam" id="PF02563"/>
    </source>
</evidence>
<keyword evidence="1" id="KW-0732">Signal</keyword>
<sequence>MNRNHIHPATLTCFFVAFVLMLTTSCSTSKKLNYFNDLPDSESYELKAMPVPERIIERGDRLDINFIVRDQESASFFNKHSMTGAATAAAAVVGVGGGGGGATAGADYVVNEEGEIEIPVVGRIKLSGLTISQAKQKIFGAVSPYLKEPLIEMSFTTFKVTVLGEVKAPGSYVIPSQQATLFTALAAAGDLPHSAKRYDIHLYRDYNGKRTIKKFDLRKASVLEDPDIFMMRPNDVIYVQARTATIFKEESGLVASMFTVVISIVTLGFTIHNTTK</sequence>
<dbReference type="PANTHER" id="PTHR33619">
    <property type="entry name" value="POLYSACCHARIDE EXPORT PROTEIN GFCE-RELATED"/>
    <property type="match status" value="1"/>
</dbReference>
<evidence type="ECO:0008006" key="7">
    <source>
        <dbReference type="Google" id="ProtNLM"/>
    </source>
</evidence>
<evidence type="ECO:0000256" key="2">
    <source>
        <dbReference type="SAM" id="Phobius"/>
    </source>
</evidence>
<keyword evidence="2" id="KW-0812">Transmembrane</keyword>
<dbReference type="InterPro" id="IPR049712">
    <property type="entry name" value="Poly_export"/>
</dbReference>
<organism evidence="5 6">
    <name type="scientific">Niastella koreensis</name>
    <dbReference type="NCBI Taxonomy" id="354356"/>
    <lineage>
        <taxon>Bacteria</taxon>
        <taxon>Pseudomonadati</taxon>
        <taxon>Bacteroidota</taxon>
        <taxon>Chitinophagia</taxon>
        <taxon>Chitinophagales</taxon>
        <taxon>Chitinophagaceae</taxon>
        <taxon>Niastella</taxon>
    </lineage>
</organism>
<protein>
    <recommendedName>
        <fullName evidence="7">Polysaccharide export protein</fullName>
    </recommendedName>
</protein>
<reference evidence="5 6" key="1">
    <citation type="submission" date="2016-04" db="EMBL/GenBank/DDBJ databases">
        <authorList>
            <person name="Chen L."/>
            <person name="Zhuang W."/>
            <person name="Wang G."/>
        </authorList>
    </citation>
    <scope>NUCLEOTIDE SEQUENCE [LARGE SCALE GENOMIC DNA]</scope>
    <source>
        <strain evidence="6">GR20</strain>
    </source>
</reference>
<name>A0ABX3NVN6_9BACT</name>
<dbReference type="EMBL" id="LWBO01000012">
    <property type="protein sequence ID" value="OQP48309.1"/>
    <property type="molecule type" value="Genomic_DNA"/>
</dbReference>
<dbReference type="PROSITE" id="PS51257">
    <property type="entry name" value="PROKAR_LIPOPROTEIN"/>
    <property type="match status" value="1"/>
</dbReference>
<comment type="caution">
    <text evidence="5">The sequence shown here is derived from an EMBL/GenBank/DDBJ whole genome shotgun (WGS) entry which is preliminary data.</text>
</comment>
<feature type="transmembrane region" description="Helical" evidence="2">
    <location>
        <begin position="252"/>
        <end position="271"/>
    </location>
</feature>
<dbReference type="PANTHER" id="PTHR33619:SF3">
    <property type="entry name" value="POLYSACCHARIDE EXPORT PROTEIN GFCE-RELATED"/>
    <property type="match status" value="1"/>
</dbReference>
<keyword evidence="6" id="KW-1185">Reference proteome</keyword>
<feature type="domain" description="Polysaccharide export protein N-terminal" evidence="3">
    <location>
        <begin position="52"/>
        <end position="152"/>
    </location>
</feature>
<keyword evidence="2" id="KW-1133">Transmembrane helix</keyword>
<evidence type="ECO:0000259" key="4">
    <source>
        <dbReference type="Pfam" id="PF10531"/>
    </source>
</evidence>
<dbReference type="InterPro" id="IPR003715">
    <property type="entry name" value="Poly_export_N"/>
</dbReference>
<evidence type="ECO:0000256" key="1">
    <source>
        <dbReference type="ARBA" id="ARBA00022729"/>
    </source>
</evidence>
<dbReference type="InterPro" id="IPR019554">
    <property type="entry name" value="Soluble_ligand-bd"/>
</dbReference>
<keyword evidence="2" id="KW-0472">Membrane</keyword>